<evidence type="ECO:0000313" key="3">
    <source>
        <dbReference type="Proteomes" id="UP000812966"/>
    </source>
</evidence>
<protein>
    <recommendedName>
        <fullName evidence="1">F-box domain-containing protein</fullName>
    </recommendedName>
</protein>
<evidence type="ECO:0000313" key="2">
    <source>
        <dbReference type="EMBL" id="KAG7530262.1"/>
    </source>
</evidence>
<sequence>MVPPEILHLIFSWLDRRDLVPFLLFSSTFDFAVEHIYRHVPMSVVSLLIQNYSGPSLLRSSGKPEDGGQSSLERTKAYGKAVRVLNYSIFSDTDPDVPNTALSEPPDFLHLKESLLPGLQYVWRKQVGNRFSQEYRQASICYNPEGRILCIIVSPSRVSLPDSLKAIGVWLAGPSVKPANRPRILLGESHGDDWRSGVRNNARWNAPLDYHDHGQQVKRLRLESYRIRMSELDRLLESFPGLEELGINLELFLACKVRPDMISRHGHRLKRMFLRASNTYSLDRILGQKLPSLTSLFIRLDPGNFSSVTAKTKWNAPSLADLHLQLNPQWTGSPETVNTWISAHIPRFCTVEIFLGGPDDCASLRSKPWQKDWTDRFRALRLSDSEGNRGPPGFSLVA</sequence>
<accession>A0A8K0JJL2</accession>
<evidence type="ECO:0000259" key="1">
    <source>
        <dbReference type="PROSITE" id="PS50181"/>
    </source>
</evidence>
<dbReference type="AlphaFoldDB" id="A0A8K0JJL2"/>
<organism evidence="2 3">
    <name type="scientific">Filobasidium floriforme</name>
    <dbReference type="NCBI Taxonomy" id="5210"/>
    <lineage>
        <taxon>Eukaryota</taxon>
        <taxon>Fungi</taxon>
        <taxon>Dikarya</taxon>
        <taxon>Basidiomycota</taxon>
        <taxon>Agaricomycotina</taxon>
        <taxon>Tremellomycetes</taxon>
        <taxon>Filobasidiales</taxon>
        <taxon>Filobasidiaceae</taxon>
        <taxon>Filobasidium</taxon>
    </lineage>
</organism>
<feature type="domain" description="F-box" evidence="1">
    <location>
        <begin position="1"/>
        <end position="40"/>
    </location>
</feature>
<dbReference type="PROSITE" id="PS50181">
    <property type="entry name" value="FBOX"/>
    <property type="match status" value="1"/>
</dbReference>
<comment type="caution">
    <text evidence="2">The sequence shown here is derived from an EMBL/GenBank/DDBJ whole genome shotgun (WGS) entry which is preliminary data.</text>
</comment>
<gene>
    <name evidence="2" type="ORF">FFLO_05147</name>
</gene>
<proteinExistence type="predicted"/>
<dbReference type="Proteomes" id="UP000812966">
    <property type="component" value="Unassembled WGS sequence"/>
</dbReference>
<reference evidence="2" key="1">
    <citation type="submission" date="2020-04" db="EMBL/GenBank/DDBJ databases">
        <title>Analysis of mating type loci in Filobasidium floriforme.</title>
        <authorList>
            <person name="Nowrousian M."/>
        </authorList>
    </citation>
    <scope>NUCLEOTIDE SEQUENCE</scope>
    <source>
        <strain evidence="2">CBS 6242</strain>
    </source>
</reference>
<dbReference type="InterPro" id="IPR001810">
    <property type="entry name" value="F-box_dom"/>
</dbReference>
<keyword evidence="3" id="KW-1185">Reference proteome</keyword>
<name>A0A8K0JJL2_9TREE</name>
<dbReference type="EMBL" id="JABELV010000123">
    <property type="protein sequence ID" value="KAG7530262.1"/>
    <property type="molecule type" value="Genomic_DNA"/>
</dbReference>